<dbReference type="PANTHER" id="PTHR13954:SF6">
    <property type="entry name" value="NON-SPECIFIC SERINE_THREONINE PROTEIN KINASE"/>
    <property type="match status" value="1"/>
</dbReference>
<dbReference type="AlphaFoldDB" id="A0A7J7CPQ7"/>
<dbReference type="Gene3D" id="1.20.1440.180">
    <property type="entry name" value="KEN domain"/>
    <property type="match status" value="1"/>
</dbReference>
<organism evidence="31 32">
    <name type="scientific">Tripterygium wilfordii</name>
    <name type="common">Thunder God vine</name>
    <dbReference type="NCBI Taxonomy" id="458696"/>
    <lineage>
        <taxon>Eukaryota</taxon>
        <taxon>Viridiplantae</taxon>
        <taxon>Streptophyta</taxon>
        <taxon>Embryophyta</taxon>
        <taxon>Tracheophyta</taxon>
        <taxon>Spermatophyta</taxon>
        <taxon>Magnoliopsida</taxon>
        <taxon>eudicotyledons</taxon>
        <taxon>Gunneridae</taxon>
        <taxon>Pentapetalae</taxon>
        <taxon>rosids</taxon>
        <taxon>fabids</taxon>
        <taxon>Celastrales</taxon>
        <taxon>Celastraceae</taxon>
        <taxon>Tripterygium</taxon>
    </lineage>
</organism>
<dbReference type="GO" id="GO:0051082">
    <property type="term" value="F:unfolded protein binding"/>
    <property type="evidence" value="ECO:0007669"/>
    <property type="project" value="TreeGrafter"/>
</dbReference>
<dbReference type="GO" id="GO:1990604">
    <property type="term" value="C:IRE1-TRAF2-ASK1 complex"/>
    <property type="evidence" value="ECO:0007669"/>
    <property type="project" value="TreeGrafter"/>
</dbReference>
<name>A0A7J7CPQ7_TRIWF</name>
<keyword evidence="4" id="KW-0507">mRNA processing</keyword>
<dbReference type="GO" id="GO:0042742">
    <property type="term" value="P:defense response to bacterium"/>
    <property type="evidence" value="ECO:0007669"/>
    <property type="project" value="UniProtKB-ARBA"/>
</dbReference>
<evidence type="ECO:0000256" key="8">
    <source>
        <dbReference type="ARBA" id="ARBA00022741"/>
    </source>
</evidence>
<keyword evidence="20" id="KW-0508">mRNA splicing</keyword>
<dbReference type="PANTHER" id="PTHR13954">
    <property type="entry name" value="IRE1-RELATED"/>
    <property type="match status" value="1"/>
</dbReference>
<dbReference type="Gene3D" id="1.10.510.10">
    <property type="entry name" value="Transferase(Phosphotransferase) domain 1"/>
    <property type="match status" value="1"/>
</dbReference>
<dbReference type="InterPro" id="IPR045133">
    <property type="entry name" value="IRE1/2-like"/>
</dbReference>
<dbReference type="GO" id="GO:0036498">
    <property type="term" value="P:IRE1-mediated unfolded protein response"/>
    <property type="evidence" value="ECO:0007669"/>
    <property type="project" value="TreeGrafter"/>
</dbReference>
<evidence type="ECO:0000256" key="11">
    <source>
        <dbReference type="ARBA" id="ARBA00022824"/>
    </source>
</evidence>
<feature type="transmembrane region" description="Helical" evidence="27">
    <location>
        <begin position="426"/>
        <end position="448"/>
    </location>
</feature>
<feature type="signal peptide" evidence="28">
    <location>
        <begin position="1"/>
        <end position="19"/>
    </location>
</feature>
<evidence type="ECO:0000256" key="19">
    <source>
        <dbReference type="ARBA" id="ARBA00023180"/>
    </source>
</evidence>
<dbReference type="InterPro" id="IPR038357">
    <property type="entry name" value="KEN_sf"/>
</dbReference>
<dbReference type="SUPFAM" id="SSF50998">
    <property type="entry name" value="Quinoprotein alcohol dehydrogenase-like"/>
    <property type="match status" value="1"/>
</dbReference>
<feature type="domain" description="Protein kinase" evidence="29">
    <location>
        <begin position="529"/>
        <end position="819"/>
    </location>
</feature>
<dbReference type="GO" id="GO:0002376">
    <property type="term" value="P:immune system process"/>
    <property type="evidence" value="ECO:0007669"/>
    <property type="project" value="UniProtKB-KW"/>
</dbReference>
<comment type="subcellular location">
    <subcellularLocation>
        <location evidence="1">Endoplasmic reticulum membrane</location>
        <topology evidence="1">Single-pass type I membrane protein</topology>
    </subcellularLocation>
</comment>
<keyword evidence="5" id="KW-0808">Transferase</keyword>
<dbReference type="EC" id="2.7.11.1" evidence="2"/>
<dbReference type="EMBL" id="JAAARO010000014">
    <property type="protein sequence ID" value="KAF5735876.1"/>
    <property type="molecule type" value="Genomic_DNA"/>
</dbReference>
<dbReference type="Pfam" id="PF06479">
    <property type="entry name" value="Ribonuc_2-5A"/>
    <property type="match status" value="1"/>
</dbReference>
<evidence type="ECO:0000256" key="3">
    <source>
        <dbReference type="ARBA" id="ARBA00022527"/>
    </source>
</evidence>
<comment type="caution">
    <text evidence="31">The sequence shown here is derived from an EMBL/GenBank/DDBJ whole genome shotgun (WGS) entry which is preliminary data.</text>
</comment>
<keyword evidence="3" id="KW-0723">Serine/threonine-protein kinase</keyword>
<keyword evidence="18" id="KW-0804">Transcription</keyword>
<evidence type="ECO:0000256" key="20">
    <source>
        <dbReference type="ARBA" id="ARBA00023187"/>
    </source>
</evidence>
<keyword evidence="32" id="KW-1185">Reference proteome</keyword>
<dbReference type="GO" id="GO:0006397">
    <property type="term" value="P:mRNA processing"/>
    <property type="evidence" value="ECO:0007669"/>
    <property type="project" value="UniProtKB-KW"/>
</dbReference>
<dbReference type="PROSITE" id="PS50011">
    <property type="entry name" value="PROTEIN_KINASE_DOM"/>
    <property type="match status" value="1"/>
</dbReference>
<evidence type="ECO:0000256" key="18">
    <source>
        <dbReference type="ARBA" id="ARBA00023163"/>
    </source>
</evidence>
<keyword evidence="17" id="KW-1015">Disulfide bond</keyword>
<keyword evidence="10" id="KW-0378">Hydrolase</keyword>
<accession>A0A7J7CPQ7</accession>
<evidence type="ECO:0000256" key="22">
    <source>
        <dbReference type="ARBA" id="ARBA00023268"/>
    </source>
</evidence>
<evidence type="ECO:0000313" key="32">
    <source>
        <dbReference type="Proteomes" id="UP000593562"/>
    </source>
</evidence>
<comment type="subunit">
    <text evidence="25">Homodimer; disulfide-linked. Dimer formation is driven by hydrophobic interactions within the N-terminal luminal domains and stabilized by disulfide bridges.</text>
</comment>
<keyword evidence="21" id="KW-0834">Unfolded protein response</keyword>
<evidence type="ECO:0000259" key="29">
    <source>
        <dbReference type="PROSITE" id="PS50011"/>
    </source>
</evidence>
<evidence type="ECO:0000256" key="10">
    <source>
        <dbReference type="ARBA" id="ARBA00022801"/>
    </source>
</evidence>
<feature type="compositionally biased region" description="Basic residues" evidence="26">
    <location>
        <begin position="468"/>
        <end position="478"/>
    </location>
</feature>
<dbReference type="GO" id="GO:0016787">
    <property type="term" value="F:hydrolase activity"/>
    <property type="evidence" value="ECO:0007669"/>
    <property type="project" value="UniProtKB-KW"/>
</dbReference>
<evidence type="ECO:0000256" key="12">
    <source>
        <dbReference type="ARBA" id="ARBA00022840"/>
    </source>
</evidence>
<comment type="catalytic activity">
    <reaction evidence="23">
        <text>L-threonyl-[protein] + ATP = O-phospho-L-threonyl-[protein] + ADP + H(+)</text>
        <dbReference type="Rhea" id="RHEA:46608"/>
        <dbReference type="Rhea" id="RHEA-COMP:11060"/>
        <dbReference type="Rhea" id="RHEA-COMP:11605"/>
        <dbReference type="ChEBI" id="CHEBI:15378"/>
        <dbReference type="ChEBI" id="CHEBI:30013"/>
        <dbReference type="ChEBI" id="CHEBI:30616"/>
        <dbReference type="ChEBI" id="CHEBI:61977"/>
        <dbReference type="ChEBI" id="CHEBI:456216"/>
        <dbReference type="EC" id="2.7.11.1"/>
    </reaction>
</comment>
<evidence type="ECO:0000259" key="30">
    <source>
        <dbReference type="PROSITE" id="PS51392"/>
    </source>
</evidence>
<evidence type="ECO:0000256" key="25">
    <source>
        <dbReference type="ARBA" id="ARBA00065357"/>
    </source>
</evidence>
<dbReference type="InParanoid" id="A0A7J7CPQ7"/>
<proteinExistence type="predicted"/>
<evidence type="ECO:0000256" key="2">
    <source>
        <dbReference type="ARBA" id="ARBA00012513"/>
    </source>
</evidence>
<evidence type="ECO:0000256" key="28">
    <source>
        <dbReference type="SAM" id="SignalP"/>
    </source>
</evidence>
<dbReference type="PROSITE" id="PS51392">
    <property type="entry name" value="KEN"/>
    <property type="match status" value="1"/>
</dbReference>
<keyword evidence="16 27" id="KW-0472">Membrane</keyword>
<keyword evidence="12" id="KW-0067">ATP-binding</keyword>
<keyword evidence="8" id="KW-0547">Nucleotide-binding</keyword>
<dbReference type="Gene3D" id="3.30.200.20">
    <property type="entry name" value="Phosphorylase Kinase, domain 1"/>
    <property type="match status" value="1"/>
</dbReference>
<dbReference type="FunFam" id="3.30.200.20:FF:000077">
    <property type="entry name" value="Putative Serine/threonine-protein kinase/endoribonuclease IRE1"/>
    <property type="match status" value="1"/>
</dbReference>
<dbReference type="GO" id="GO:0004521">
    <property type="term" value="F:RNA endonuclease activity"/>
    <property type="evidence" value="ECO:0007669"/>
    <property type="project" value="InterPro"/>
</dbReference>
<gene>
    <name evidence="31" type="ORF">HS088_TW14G00005</name>
</gene>
<dbReference type="CDD" id="cd10422">
    <property type="entry name" value="RNase_Ire1"/>
    <property type="match status" value="1"/>
</dbReference>
<dbReference type="OrthoDB" id="63989at2759"/>
<feature type="region of interest" description="Disordered" evidence="26">
    <location>
        <begin position="466"/>
        <end position="500"/>
    </location>
</feature>
<keyword evidence="22" id="KW-0511">Multifunctional enzyme</keyword>
<evidence type="ECO:0000256" key="27">
    <source>
        <dbReference type="SAM" id="Phobius"/>
    </source>
</evidence>
<keyword evidence="14 27" id="KW-1133">Transmembrane helix</keyword>
<keyword evidence="19" id="KW-0325">Glycoprotein</keyword>
<dbReference type="SMART" id="SM00580">
    <property type="entry name" value="PUG"/>
    <property type="match status" value="1"/>
</dbReference>
<evidence type="ECO:0000256" key="14">
    <source>
        <dbReference type="ARBA" id="ARBA00022989"/>
    </source>
</evidence>
<keyword evidence="15" id="KW-0805">Transcription regulation</keyword>
<evidence type="ECO:0000256" key="1">
    <source>
        <dbReference type="ARBA" id="ARBA00004115"/>
    </source>
</evidence>
<comment type="catalytic activity">
    <reaction evidence="24">
        <text>L-seryl-[protein] + ATP = O-phospho-L-seryl-[protein] + ADP + H(+)</text>
        <dbReference type="Rhea" id="RHEA:17989"/>
        <dbReference type="Rhea" id="RHEA-COMP:9863"/>
        <dbReference type="Rhea" id="RHEA-COMP:11604"/>
        <dbReference type="ChEBI" id="CHEBI:15378"/>
        <dbReference type="ChEBI" id="CHEBI:29999"/>
        <dbReference type="ChEBI" id="CHEBI:30616"/>
        <dbReference type="ChEBI" id="CHEBI:83421"/>
        <dbReference type="ChEBI" id="CHEBI:456216"/>
        <dbReference type="EC" id="2.7.11.1"/>
    </reaction>
</comment>
<evidence type="ECO:0000256" key="24">
    <source>
        <dbReference type="ARBA" id="ARBA00048679"/>
    </source>
</evidence>
<dbReference type="FunFam" id="1.10.510.10:FF:000463">
    <property type="entry name" value="Serine/threonine-protein kinase/endoribonuclease IRE1a"/>
    <property type="match status" value="1"/>
</dbReference>
<dbReference type="FunCoup" id="A0A7J7CPQ7">
    <property type="interactions" value="1769"/>
</dbReference>
<dbReference type="InterPro" id="IPR010513">
    <property type="entry name" value="KEN_dom"/>
</dbReference>
<evidence type="ECO:0000256" key="23">
    <source>
        <dbReference type="ARBA" id="ARBA00047899"/>
    </source>
</evidence>
<keyword evidence="7 28" id="KW-0732">Signal</keyword>
<dbReference type="SMART" id="SM00220">
    <property type="entry name" value="S_TKc"/>
    <property type="match status" value="1"/>
</dbReference>
<sequence length="956" mass="107937">MRPLQLFLCLLGQLLLAVAVIPSFLNGNSSAAETSKIVHSRLLLSTLNGDIVNSETAVVPSSLGWDAFEGLGRSRTPTRSLLSKPETVGRLVATLDGRIHLHDGDSGRVFWSFSTGQQLYSSYQAHINQKDGGDDDENVIGPNSSYFLDCGDNMELYAQINHYRVKLPFTVEDYIQNLPYISDDGAVTIGSKTTTVFEVETKTGKLIQTYGSPITFQGNAEGDSLHDTQVIDKELVEHTLNTHRELRLHITRTDYTLQHFAPKSKKVSWSLRVAEIGVAFLCQGIEDPFSNATLDSSYVLHSEIDSESDKPLSCQSKRIALRFQKQAISKSSTRTIDADMMFPSHHSTLMLPSQLAVNKSSENYHETMMLPASQDDQVSKMDHKNDSEAVLRGPPLKTDHYVISQAHDVKKLYNDISTMFVEGLTLLSLVLVIGILLGGSVFYVYLLVHKRQVKLDNQLGNSSLKVKASNRKKVRRSGKNNSNEEKKDRDTSPESGGGFALWEDKNQMLLDLNRLADSGADGRIIGKLFVTNTKIAKGSNGTVVLEGLYEGRLVAVKRLVQAHHEVAFKEIQNLIASDQHPNIVRWYGVEYDQDFVYLCLERCSCSLDDLIQIYSDTSQNPVCSKKQATNAMIECKHRLEVVKDAMQDLNLWKANGFPSPILLNLMRDVVSGLVHLHELGIIHRDLKPPNVLIIKERSLLAKLSDMGISKRLVGDMSSLGYHATGCGSSGWQAPEQLLHGRQTRAVDMFSLGCVLFYCITAGRHPFGNRLERDINIVKNQMDLFLVEHIPEAWDLISCLLNHNPELRPKAVEVLHHPLFWGAELRLSFLRDTSDRVELEVREYDSDLLKALERIAPVVLGTKWDEKIEPTFITNIGRYRRYKFDSVRDLLRVIRNKLNHYRELPTEIQELVGPVPEGFEIYFASRFPKLLIEVYKVVWRLSREEKWFQKYFNSKIT</sequence>
<dbReference type="InterPro" id="IPR011009">
    <property type="entry name" value="Kinase-like_dom_sf"/>
</dbReference>
<keyword evidence="6 27" id="KW-0812">Transmembrane</keyword>
<evidence type="ECO:0000256" key="9">
    <source>
        <dbReference type="ARBA" id="ARBA00022777"/>
    </source>
</evidence>
<dbReference type="GO" id="GO:0008380">
    <property type="term" value="P:RNA splicing"/>
    <property type="evidence" value="ECO:0007669"/>
    <property type="project" value="UniProtKB-KW"/>
</dbReference>
<evidence type="ECO:0000256" key="17">
    <source>
        <dbReference type="ARBA" id="ARBA00023157"/>
    </source>
</evidence>
<dbReference type="Pfam" id="PF00069">
    <property type="entry name" value="Pkinase"/>
    <property type="match status" value="1"/>
</dbReference>
<dbReference type="InterPro" id="IPR000719">
    <property type="entry name" value="Prot_kinase_dom"/>
</dbReference>
<dbReference type="SUPFAM" id="SSF56112">
    <property type="entry name" value="Protein kinase-like (PK-like)"/>
    <property type="match status" value="1"/>
</dbReference>
<keyword evidence="9 31" id="KW-0418">Kinase</keyword>
<feature type="compositionally biased region" description="Basic and acidic residues" evidence="26">
    <location>
        <begin position="482"/>
        <end position="492"/>
    </location>
</feature>
<keyword evidence="13" id="KW-0391">Immunity</keyword>
<evidence type="ECO:0000256" key="21">
    <source>
        <dbReference type="ARBA" id="ARBA00023230"/>
    </source>
</evidence>
<dbReference type="Proteomes" id="UP000593562">
    <property type="component" value="Unassembled WGS sequence"/>
</dbReference>
<dbReference type="InterPro" id="IPR008271">
    <property type="entry name" value="Ser/Thr_kinase_AS"/>
</dbReference>
<dbReference type="GO" id="GO:0009751">
    <property type="term" value="P:response to salicylic acid"/>
    <property type="evidence" value="ECO:0007669"/>
    <property type="project" value="UniProtKB-ARBA"/>
</dbReference>
<evidence type="ECO:0000256" key="7">
    <source>
        <dbReference type="ARBA" id="ARBA00022729"/>
    </source>
</evidence>
<evidence type="ECO:0000256" key="15">
    <source>
        <dbReference type="ARBA" id="ARBA00023015"/>
    </source>
</evidence>
<dbReference type="GO" id="GO:0005524">
    <property type="term" value="F:ATP binding"/>
    <property type="evidence" value="ECO:0007669"/>
    <property type="project" value="UniProtKB-KW"/>
</dbReference>
<dbReference type="InterPro" id="IPR011047">
    <property type="entry name" value="Quinoprotein_ADH-like_sf"/>
</dbReference>
<dbReference type="PROSITE" id="PS00108">
    <property type="entry name" value="PROTEIN_KINASE_ST"/>
    <property type="match status" value="1"/>
</dbReference>
<feature type="domain" description="KEN" evidence="30">
    <location>
        <begin position="822"/>
        <end position="953"/>
    </location>
</feature>
<reference evidence="31 32" key="1">
    <citation type="journal article" date="2020" name="Nat. Commun.">
        <title>Genome of Tripterygium wilfordii and identification of cytochrome P450 involved in triptolide biosynthesis.</title>
        <authorList>
            <person name="Tu L."/>
            <person name="Su P."/>
            <person name="Zhang Z."/>
            <person name="Gao L."/>
            <person name="Wang J."/>
            <person name="Hu T."/>
            <person name="Zhou J."/>
            <person name="Zhang Y."/>
            <person name="Zhao Y."/>
            <person name="Liu Y."/>
            <person name="Song Y."/>
            <person name="Tong Y."/>
            <person name="Lu Y."/>
            <person name="Yang J."/>
            <person name="Xu C."/>
            <person name="Jia M."/>
            <person name="Peters R.J."/>
            <person name="Huang L."/>
            <person name="Gao W."/>
        </authorList>
    </citation>
    <scope>NUCLEOTIDE SEQUENCE [LARGE SCALE GENOMIC DNA]</scope>
    <source>
        <strain evidence="32">cv. XIE 37</strain>
        <tissue evidence="31">Leaf</tissue>
    </source>
</reference>
<evidence type="ECO:0000256" key="26">
    <source>
        <dbReference type="SAM" id="MobiDB-lite"/>
    </source>
</evidence>
<feature type="chain" id="PRO_5029795762" description="non-specific serine/threonine protein kinase" evidence="28">
    <location>
        <begin position="20"/>
        <end position="956"/>
    </location>
</feature>
<evidence type="ECO:0000313" key="31">
    <source>
        <dbReference type="EMBL" id="KAF5735876.1"/>
    </source>
</evidence>
<evidence type="ECO:0000256" key="4">
    <source>
        <dbReference type="ARBA" id="ARBA00022664"/>
    </source>
</evidence>
<dbReference type="FunFam" id="1.20.1440.180:FF:000002">
    <property type="entry name" value="Serine/threonine-protein kinase/endoribonuclease IRE1"/>
    <property type="match status" value="1"/>
</dbReference>
<protein>
    <recommendedName>
        <fullName evidence="2">non-specific serine/threonine protein kinase</fullName>
        <ecNumber evidence="2">2.7.11.1</ecNumber>
    </recommendedName>
</protein>
<keyword evidence="11" id="KW-0256">Endoplasmic reticulum</keyword>
<dbReference type="GO" id="GO:0004674">
    <property type="term" value="F:protein serine/threonine kinase activity"/>
    <property type="evidence" value="ECO:0007669"/>
    <property type="project" value="UniProtKB-KW"/>
</dbReference>
<evidence type="ECO:0000256" key="5">
    <source>
        <dbReference type="ARBA" id="ARBA00022679"/>
    </source>
</evidence>
<evidence type="ECO:0000256" key="6">
    <source>
        <dbReference type="ARBA" id="ARBA00022692"/>
    </source>
</evidence>
<evidence type="ECO:0000256" key="13">
    <source>
        <dbReference type="ARBA" id="ARBA00022859"/>
    </source>
</evidence>
<evidence type="ECO:0000256" key="16">
    <source>
        <dbReference type="ARBA" id="ARBA00023136"/>
    </source>
</evidence>